<dbReference type="Proteomes" id="UP000039541">
    <property type="component" value="Unassembled WGS sequence"/>
</dbReference>
<proteinExistence type="predicted"/>
<dbReference type="EMBL" id="CQPC01000058">
    <property type="protein sequence ID" value="CNU82461.1"/>
    <property type="molecule type" value="Genomic_DNA"/>
</dbReference>
<accession>A0A655DSI7</accession>
<sequence>MADKLSAGGHFRAHRTGVELHFTKQLRRNLRQRALGGFAPVEIHRVGIGQNEQRVGVNLAGKQGGGHIFVDHRLDTVVAIGFFHDWHAAAAVTDNQVIAANQRADGIVFHNAFRLRGGHNAAEGVTVGFEYPALFCL</sequence>
<evidence type="ECO:0000313" key="2">
    <source>
        <dbReference type="Proteomes" id="UP000039541"/>
    </source>
</evidence>
<evidence type="ECO:0000313" key="1">
    <source>
        <dbReference type="EMBL" id="CNU82461.1"/>
    </source>
</evidence>
<name>A0A655DSI7_SALET</name>
<organism evidence="1 2">
    <name type="scientific">Salmonella enterica subsp. enterica serovar Bovismorbificans</name>
    <dbReference type="NCBI Taxonomy" id="58097"/>
    <lineage>
        <taxon>Bacteria</taxon>
        <taxon>Pseudomonadati</taxon>
        <taxon>Pseudomonadota</taxon>
        <taxon>Gammaproteobacteria</taxon>
        <taxon>Enterobacterales</taxon>
        <taxon>Enterobacteriaceae</taxon>
        <taxon>Salmonella</taxon>
    </lineage>
</organism>
<gene>
    <name evidence="1" type="ORF">ERS008202_03623</name>
</gene>
<reference evidence="1 2" key="1">
    <citation type="submission" date="2015-03" db="EMBL/GenBank/DDBJ databases">
        <authorList>
            <consortium name="Pathogen Informatics"/>
        </authorList>
    </citation>
    <scope>NUCLEOTIDE SEQUENCE [LARGE SCALE GENOMIC DNA]</scope>
    <source>
        <strain evidence="1 2">3476</strain>
    </source>
</reference>
<dbReference type="AlphaFoldDB" id="A0A655DSI7"/>
<protein>
    <submittedName>
        <fullName evidence="1">Uncharacterized protein</fullName>
    </submittedName>
</protein>